<proteinExistence type="predicted"/>
<sequence>MSIAQDNNLPIRLKDLLDAEIAGADSHLLVDAQLLISEHGLHIDNEDLHTLILADIDFTDVVKNKVRGQKISAVEELSK</sequence>
<dbReference type="EMBL" id="CP002349">
    <property type="protein sequence ID" value="ADR21939.1"/>
    <property type="molecule type" value="Genomic_DNA"/>
</dbReference>
<evidence type="ECO:0000313" key="2">
    <source>
        <dbReference type="Proteomes" id="UP000008720"/>
    </source>
</evidence>
<dbReference type="Proteomes" id="UP000008720">
    <property type="component" value="Chromosome"/>
</dbReference>
<keyword evidence="2" id="KW-1185">Reference proteome</keyword>
<name>E4TTA9_MARTH</name>
<dbReference type="AlphaFoldDB" id="E4TTA9"/>
<dbReference type="HOGENOM" id="CLU_2601902_0_0_10"/>
<protein>
    <submittedName>
        <fullName evidence="1">Uncharacterized protein</fullName>
    </submittedName>
</protein>
<organism evidence="1 2">
    <name type="scientific">Marivirga tractuosa (strain ATCC 23168 / DSM 4126 / NBRC 15989 / NCIMB 1408 / VKM B-1430 / H-43)</name>
    <name type="common">Microscilla tractuosa</name>
    <name type="synonym">Flexibacter tractuosus</name>
    <dbReference type="NCBI Taxonomy" id="643867"/>
    <lineage>
        <taxon>Bacteria</taxon>
        <taxon>Pseudomonadati</taxon>
        <taxon>Bacteroidota</taxon>
        <taxon>Cytophagia</taxon>
        <taxon>Cytophagales</taxon>
        <taxon>Marivirgaceae</taxon>
        <taxon>Marivirga</taxon>
    </lineage>
</organism>
<accession>E4TTA9</accession>
<reference evidence="1 2" key="1">
    <citation type="journal article" date="2011" name="Stand. Genomic Sci.">
        <title>Complete genome sequence of Marivirga tractuosa type strain (H-43).</title>
        <authorList>
            <person name="Pagani I."/>
            <person name="Chertkov O."/>
            <person name="Lapidus A."/>
            <person name="Lucas S."/>
            <person name="Del Rio T.G."/>
            <person name="Tice H."/>
            <person name="Copeland A."/>
            <person name="Cheng J.F."/>
            <person name="Nolan M."/>
            <person name="Saunders E."/>
            <person name="Pitluck S."/>
            <person name="Held B."/>
            <person name="Goodwin L."/>
            <person name="Liolios K."/>
            <person name="Ovchinikova G."/>
            <person name="Ivanova N."/>
            <person name="Mavromatis K."/>
            <person name="Pati A."/>
            <person name="Chen A."/>
            <person name="Palaniappan K."/>
            <person name="Land M."/>
            <person name="Hauser L."/>
            <person name="Jeffries C.D."/>
            <person name="Detter J.C."/>
            <person name="Han C."/>
            <person name="Tapia R."/>
            <person name="Ngatchou-Djao O.D."/>
            <person name="Rohde M."/>
            <person name="Goker M."/>
            <person name="Spring S."/>
            <person name="Sikorski J."/>
            <person name="Woyke T."/>
            <person name="Bristow J."/>
            <person name="Eisen J.A."/>
            <person name="Markowitz V."/>
            <person name="Hugenholtz P."/>
            <person name="Klenk H.P."/>
            <person name="Kyrpides N.C."/>
        </authorList>
    </citation>
    <scope>NUCLEOTIDE SEQUENCE [LARGE SCALE GENOMIC DNA]</scope>
    <source>
        <strain evidence="2">ATCC 23168 / DSM 4126 / NBRC 15989 / NCIMB 1408 / VKM B-1430 / H-43</strain>
    </source>
</reference>
<dbReference type="KEGG" id="mtt:Ftrac_1954"/>
<gene>
    <name evidence="1" type="ordered locus">Ftrac_1954</name>
</gene>
<evidence type="ECO:0000313" key="1">
    <source>
        <dbReference type="EMBL" id="ADR21939.1"/>
    </source>
</evidence>